<protein>
    <recommendedName>
        <fullName evidence="2">ABC transporter substrate-binding protein</fullName>
    </recommendedName>
</protein>
<reference evidence="1" key="1">
    <citation type="submission" date="2019-08" db="EMBL/GenBank/DDBJ databases">
        <authorList>
            <person name="Kucharzyk K."/>
            <person name="Murdoch R.W."/>
            <person name="Higgins S."/>
            <person name="Loffler F."/>
        </authorList>
    </citation>
    <scope>NUCLEOTIDE SEQUENCE</scope>
</reference>
<proteinExistence type="predicted"/>
<dbReference type="InterPro" id="IPR028082">
    <property type="entry name" value="Peripla_BP_I"/>
</dbReference>
<accession>A0A644XNC9</accession>
<evidence type="ECO:0000313" key="1">
    <source>
        <dbReference type="EMBL" id="MPM17692.1"/>
    </source>
</evidence>
<dbReference type="EMBL" id="VSSQ01002845">
    <property type="protein sequence ID" value="MPM17692.1"/>
    <property type="molecule type" value="Genomic_DNA"/>
</dbReference>
<dbReference type="Pfam" id="PF04392">
    <property type="entry name" value="ABC_sub_bind"/>
    <property type="match status" value="1"/>
</dbReference>
<comment type="caution">
    <text evidence="1">The sequence shown here is derived from an EMBL/GenBank/DDBJ whole genome shotgun (WGS) entry which is preliminary data.</text>
</comment>
<dbReference type="InterPro" id="IPR007487">
    <property type="entry name" value="ABC_transpt-TYRBP-like"/>
</dbReference>
<name>A0A644XNC9_9ZZZZ</name>
<dbReference type="CDD" id="cd06325">
    <property type="entry name" value="PBP1_ABC_unchar_transporter"/>
    <property type="match status" value="1"/>
</dbReference>
<dbReference type="PANTHER" id="PTHR35271">
    <property type="entry name" value="ABC TRANSPORTER, SUBSTRATE-BINDING LIPOPROTEIN-RELATED"/>
    <property type="match status" value="1"/>
</dbReference>
<gene>
    <name evidence="1" type="ORF">SDC9_64089</name>
</gene>
<sequence length="337" mass="35866">MKHHRRVLPIMMAALIALTLFSGCAKKEEPVEAPSTPEKVYTIGVIQYAEHPALDAACQGFYDGLAAAGYVKDEKVTYDFQNAQGDPNNLMTIGQRFVAANVDMILAIATPAAQAVASQTTTIPIVVTAVTDLVDAKLVNSNETPGGNVTGTTDMNPIDKQIDLMLKLAPEVKTIGILYTSNEDNSILQANLVKAYCETLGIAVEEGTVTSSNDVQQVAQSLAGKIDGLYVPTDNIIATAMPIVGEIMTAAKIPVICGESNMVENGGLATLGINYYNLGYQTGEMAAKILNGETTPAEMPVESQEKFDYAINGTVAEAIGITVPEDLKEFVIYPENK</sequence>
<dbReference type="PROSITE" id="PS51257">
    <property type="entry name" value="PROKAR_LIPOPROTEIN"/>
    <property type="match status" value="1"/>
</dbReference>
<dbReference type="Gene3D" id="3.40.50.2300">
    <property type="match status" value="2"/>
</dbReference>
<dbReference type="AlphaFoldDB" id="A0A644XNC9"/>
<evidence type="ECO:0008006" key="2">
    <source>
        <dbReference type="Google" id="ProtNLM"/>
    </source>
</evidence>
<dbReference type="PANTHER" id="PTHR35271:SF1">
    <property type="entry name" value="ABC TRANSPORTER, SUBSTRATE-BINDING LIPOPROTEIN"/>
    <property type="match status" value="1"/>
</dbReference>
<organism evidence="1">
    <name type="scientific">bioreactor metagenome</name>
    <dbReference type="NCBI Taxonomy" id="1076179"/>
    <lineage>
        <taxon>unclassified sequences</taxon>
        <taxon>metagenomes</taxon>
        <taxon>ecological metagenomes</taxon>
    </lineage>
</organism>
<dbReference type="SUPFAM" id="SSF53822">
    <property type="entry name" value="Periplasmic binding protein-like I"/>
    <property type="match status" value="1"/>
</dbReference>